<accession>A0AAV6LHJ9</accession>
<evidence type="ECO:0000313" key="1">
    <source>
        <dbReference type="EMBL" id="KAG5564563.1"/>
    </source>
</evidence>
<dbReference type="EMBL" id="JACTNZ010000001">
    <property type="protein sequence ID" value="KAG5564563.1"/>
    <property type="molecule type" value="Genomic_DNA"/>
</dbReference>
<proteinExistence type="predicted"/>
<dbReference type="AlphaFoldDB" id="A0AAV6LHJ9"/>
<organism evidence="1 2">
    <name type="scientific">Rhododendron griersonianum</name>
    <dbReference type="NCBI Taxonomy" id="479676"/>
    <lineage>
        <taxon>Eukaryota</taxon>
        <taxon>Viridiplantae</taxon>
        <taxon>Streptophyta</taxon>
        <taxon>Embryophyta</taxon>
        <taxon>Tracheophyta</taxon>
        <taxon>Spermatophyta</taxon>
        <taxon>Magnoliopsida</taxon>
        <taxon>eudicotyledons</taxon>
        <taxon>Gunneridae</taxon>
        <taxon>Pentapetalae</taxon>
        <taxon>asterids</taxon>
        <taxon>Ericales</taxon>
        <taxon>Ericaceae</taxon>
        <taxon>Ericoideae</taxon>
        <taxon>Rhodoreae</taxon>
        <taxon>Rhododendron</taxon>
    </lineage>
</organism>
<reference evidence="1" key="1">
    <citation type="submission" date="2020-08" db="EMBL/GenBank/DDBJ databases">
        <title>Plant Genome Project.</title>
        <authorList>
            <person name="Zhang R.-G."/>
        </authorList>
    </citation>
    <scope>NUCLEOTIDE SEQUENCE</scope>
    <source>
        <strain evidence="1">WSP0</strain>
        <tissue evidence="1">Leaf</tissue>
    </source>
</reference>
<dbReference type="Proteomes" id="UP000823749">
    <property type="component" value="Chromosome 1"/>
</dbReference>
<name>A0AAV6LHJ9_9ERIC</name>
<evidence type="ECO:0000313" key="2">
    <source>
        <dbReference type="Proteomes" id="UP000823749"/>
    </source>
</evidence>
<comment type="caution">
    <text evidence="1">The sequence shown here is derived from an EMBL/GenBank/DDBJ whole genome shotgun (WGS) entry which is preliminary data.</text>
</comment>
<protein>
    <submittedName>
        <fullName evidence="1">Uncharacterized protein</fullName>
    </submittedName>
</protein>
<keyword evidence="2" id="KW-1185">Reference proteome</keyword>
<gene>
    <name evidence="1" type="ORF">RHGRI_000669</name>
</gene>
<sequence length="138" mass="16239">MFSWISRWNDYSTPSQIRDALGELSLNSVFSLWHLIDSQLHSCLTASLSQTTLPYVLGLRTAHQVWDSRSNRYNFLTETHVQELSDQLHKLSKTSTIDVKVDYHFIREKIFNKFWFNTLILWLKLETSSLNLCQWIGS</sequence>